<sequence>MRVFIDHNIWDELANRQLDLNICFPENEFTLCVTKHGKFEVLQTPENCVELKSYINKYLGSFVQVDAKFGFHNPSLPDNEQRAGGFGRLSCIEDEAFRKELQNKYGSTAKRKESQILYKQEADIELGVRALTHPVLTLDIKAGPLKDAYERGGKVILLNRKLIRTLSDDEFVEHIKSALNQEQTYKAFKADSQRRMFWV</sequence>
<reference evidence="1 2" key="1">
    <citation type="submission" date="2023-11" db="EMBL/GenBank/DDBJ databases">
        <title>MicrobeMod: A computational toolkit for identifying prokaryotic methylation and restriction-modification with nanopore sequencing.</title>
        <authorList>
            <person name="Crits-Christoph A."/>
            <person name="Kang S.C."/>
            <person name="Lee H."/>
            <person name="Ostrov N."/>
        </authorList>
    </citation>
    <scope>NUCLEOTIDE SEQUENCE [LARGE SCALE GENOMIC DNA]</scope>
    <source>
        <strain evidence="1 2">ATCC BAA-2732</strain>
    </source>
</reference>
<keyword evidence="2" id="KW-1185">Reference proteome</keyword>
<accession>A0ABU4Q885</accession>
<evidence type="ECO:0000313" key="1">
    <source>
        <dbReference type="EMBL" id="MDX6014798.1"/>
    </source>
</evidence>
<organism evidence="1 2">
    <name type="scientific">Shewanella indica</name>
    <dbReference type="NCBI Taxonomy" id="768528"/>
    <lineage>
        <taxon>Bacteria</taxon>
        <taxon>Pseudomonadati</taxon>
        <taxon>Pseudomonadota</taxon>
        <taxon>Gammaproteobacteria</taxon>
        <taxon>Alteromonadales</taxon>
        <taxon>Shewanellaceae</taxon>
        <taxon>Shewanella</taxon>
    </lineage>
</organism>
<protein>
    <submittedName>
        <fullName evidence="1">Uncharacterized protein</fullName>
    </submittedName>
</protein>
<proteinExistence type="predicted"/>
<comment type="caution">
    <text evidence="1">The sequence shown here is derived from an EMBL/GenBank/DDBJ whole genome shotgun (WGS) entry which is preliminary data.</text>
</comment>
<dbReference type="GeneID" id="88621877"/>
<name>A0ABU4Q885_9GAMM</name>
<dbReference type="RefSeq" id="WP_319618885.1">
    <property type="nucleotide sequence ID" value="NZ_JAWXXR010000001.1"/>
</dbReference>
<dbReference type="EMBL" id="JAWXXR010000001">
    <property type="protein sequence ID" value="MDX6014798.1"/>
    <property type="molecule type" value="Genomic_DNA"/>
</dbReference>
<evidence type="ECO:0000313" key="2">
    <source>
        <dbReference type="Proteomes" id="UP001272773"/>
    </source>
</evidence>
<dbReference type="Proteomes" id="UP001272773">
    <property type="component" value="Unassembled WGS sequence"/>
</dbReference>
<gene>
    <name evidence="1" type="ORF">SIL79_00175</name>
</gene>